<name>A0A2P1PYS4_9GAMM</name>
<dbReference type="PANTHER" id="PTHR43742">
    <property type="entry name" value="TRIMETHYLAMINE-N-OXIDE REDUCTASE"/>
    <property type="match status" value="1"/>
</dbReference>
<evidence type="ECO:0000256" key="2">
    <source>
        <dbReference type="ARBA" id="ARBA00010312"/>
    </source>
</evidence>
<dbReference type="InterPro" id="IPR006655">
    <property type="entry name" value="Mopterin_OxRdtase_prok_CS"/>
</dbReference>
<dbReference type="GO" id="GO:0016491">
    <property type="term" value="F:oxidoreductase activity"/>
    <property type="evidence" value="ECO:0007669"/>
    <property type="project" value="UniProtKB-KW"/>
</dbReference>
<dbReference type="Gene3D" id="2.20.25.90">
    <property type="entry name" value="ADC-like domains"/>
    <property type="match status" value="1"/>
</dbReference>
<dbReference type="GO" id="GO:0046872">
    <property type="term" value="F:metal ion binding"/>
    <property type="evidence" value="ECO:0007669"/>
    <property type="project" value="UniProtKB-KW"/>
</dbReference>
<feature type="domain" description="4Fe-4S Mo/W bis-MGD-type" evidence="8">
    <location>
        <begin position="6"/>
        <end position="62"/>
    </location>
</feature>
<comment type="similarity">
    <text evidence="2">Belongs to the prokaryotic molybdopterin-containing oxidoreductase family.</text>
</comment>
<dbReference type="SUPFAM" id="SSF50692">
    <property type="entry name" value="ADC-like"/>
    <property type="match status" value="1"/>
</dbReference>
<evidence type="ECO:0000256" key="6">
    <source>
        <dbReference type="ARBA" id="ARBA00023004"/>
    </source>
</evidence>
<dbReference type="AlphaFoldDB" id="A0A2P1PYS4"/>
<dbReference type="Gene3D" id="2.40.40.20">
    <property type="match status" value="1"/>
</dbReference>
<dbReference type="EMBL" id="CP027860">
    <property type="protein sequence ID" value="AVP99999.1"/>
    <property type="molecule type" value="Genomic_DNA"/>
</dbReference>
<dbReference type="Pfam" id="PF04879">
    <property type="entry name" value="Molybdop_Fe4S4"/>
    <property type="match status" value="1"/>
</dbReference>
<dbReference type="GO" id="GO:0051536">
    <property type="term" value="F:iron-sulfur cluster binding"/>
    <property type="evidence" value="ECO:0007669"/>
    <property type="project" value="UniProtKB-KW"/>
</dbReference>
<sequence>MEPTTDTLRYRACPLCEAICGLEFRFRGDTLRAIHGDPEDPFSRGHICPKGNAILDLEADPDRLQQPMRRVGADWQPVSWEFAFAEIGRELHAIQSESGRDAVAMYFGNPNVHHFGLGAYVPFLARAVGTRNLYSASSVDQWPHQLVCWQMYGHQWLLPIPDLDQLDTFVMLGANPLASNGSLMTAADVTERLKAIAKRGHLIVVDPRRTETAAIASQHLPIRPASDFCFLLALLTELRRIGPPRLAVYANQLRGFERVLDLIDTLDTDALLAPTGIARADARAVAETLYSATNAAVYGRMGVSTQRFGTVSQYLIQLINLYLGQLDRAGGVLPNEPAFPITGPGTSRGSRGRWQSRVRGLPEVSGELPVAALREEIETPGVGQIRALISVAGNPALSTPDGARLGQAISQLALYVAVDPYLNETTRHAHWILPPPSHLGEDHYDLFFNAFAIRRIARLSQPILPLPAGALPQWQILQGLTHGLQAARGEPHQPWPDPRTVLAQGLAKGSSGLTVADLVLSEHGIDLGPLQPSLLRRLQTESGAIEAAPDFLWQLLQDAVQAWLRGGLAAPTDALQLIGRRHVRSNNSWMHNSERLVKGKPRHQLLMHPEDAASRGIVDGATVQIRSRVGTVQTEVVLSADVRPGVVSLPHGFGHQQDGVRLHRAAHVNGVSCNDLTDPEHLDGGTGNAALNGTPVWVTCADQSA</sequence>
<dbReference type="Proteomes" id="UP000241074">
    <property type="component" value="Chromosome"/>
</dbReference>
<dbReference type="PROSITE" id="PS51669">
    <property type="entry name" value="4FE4S_MOW_BIS_MGD"/>
    <property type="match status" value="1"/>
</dbReference>
<dbReference type="Gene3D" id="3.40.50.740">
    <property type="match status" value="1"/>
</dbReference>
<evidence type="ECO:0000256" key="7">
    <source>
        <dbReference type="ARBA" id="ARBA00023014"/>
    </source>
</evidence>
<accession>A0A2P1PYS4</accession>
<evidence type="ECO:0000313" key="10">
    <source>
        <dbReference type="Proteomes" id="UP000241074"/>
    </source>
</evidence>
<dbReference type="Pfam" id="PF00384">
    <property type="entry name" value="Molybdopterin"/>
    <property type="match status" value="1"/>
</dbReference>
<keyword evidence="10" id="KW-1185">Reference proteome</keyword>
<keyword evidence="4" id="KW-0479">Metal-binding</keyword>
<dbReference type="InterPro" id="IPR006657">
    <property type="entry name" value="MoPterin_dinucl-bd_dom"/>
</dbReference>
<dbReference type="InterPro" id="IPR009010">
    <property type="entry name" value="Asp_de-COase-like_dom_sf"/>
</dbReference>
<dbReference type="Gene3D" id="3.40.228.10">
    <property type="entry name" value="Dimethylsulfoxide Reductase, domain 2"/>
    <property type="match status" value="1"/>
</dbReference>
<evidence type="ECO:0000256" key="4">
    <source>
        <dbReference type="ARBA" id="ARBA00022723"/>
    </source>
</evidence>
<dbReference type="SUPFAM" id="SSF53706">
    <property type="entry name" value="Formate dehydrogenase/DMSO reductase, domains 1-3"/>
    <property type="match status" value="1"/>
</dbReference>
<dbReference type="InterPro" id="IPR006963">
    <property type="entry name" value="Mopterin_OxRdtase_4Fe-4S_dom"/>
</dbReference>
<keyword evidence="6" id="KW-0408">Iron</keyword>
<dbReference type="GO" id="GO:0043546">
    <property type="term" value="F:molybdopterin cofactor binding"/>
    <property type="evidence" value="ECO:0007669"/>
    <property type="project" value="InterPro"/>
</dbReference>
<comment type="cofactor">
    <cofactor evidence="1">
        <name>Mo-bis(molybdopterin guanine dinucleotide)</name>
        <dbReference type="ChEBI" id="CHEBI:60539"/>
    </cofactor>
</comment>
<keyword evidence="3" id="KW-0500">Molybdenum</keyword>
<keyword evidence="5" id="KW-0560">Oxidoreductase</keyword>
<dbReference type="SMART" id="SM00926">
    <property type="entry name" value="Molybdop_Fe4S4"/>
    <property type="match status" value="1"/>
</dbReference>
<dbReference type="PANTHER" id="PTHR43742:SF2">
    <property type="entry name" value="ASSIMILATORY NITRATE REDUCTASE CATALYTIC SUBUNIT"/>
    <property type="match status" value="1"/>
</dbReference>
<evidence type="ECO:0000259" key="8">
    <source>
        <dbReference type="PROSITE" id="PS51669"/>
    </source>
</evidence>
<proteinExistence type="inferred from homology"/>
<evidence type="ECO:0000256" key="3">
    <source>
        <dbReference type="ARBA" id="ARBA00022505"/>
    </source>
</evidence>
<dbReference type="OrthoDB" id="9810782at2"/>
<keyword evidence="7" id="KW-0411">Iron-sulfur</keyword>
<evidence type="ECO:0000313" key="9">
    <source>
        <dbReference type="EMBL" id="AVP99999.1"/>
    </source>
</evidence>
<protein>
    <submittedName>
        <fullName evidence="9">Dehydrogenase</fullName>
    </submittedName>
</protein>
<dbReference type="InterPro" id="IPR006656">
    <property type="entry name" value="Mopterin_OxRdtase"/>
</dbReference>
<evidence type="ECO:0000256" key="5">
    <source>
        <dbReference type="ARBA" id="ARBA00023002"/>
    </source>
</evidence>
<dbReference type="InterPro" id="IPR050612">
    <property type="entry name" value="Prok_Mopterin_Oxidored"/>
</dbReference>
<dbReference type="KEGG" id="xba:C7S18_04660"/>
<dbReference type="Pfam" id="PF01568">
    <property type="entry name" value="Molydop_binding"/>
    <property type="match status" value="1"/>
</dbReference>
<organism evidence="9 10">
    <name type="scientific">Ahniella affigens</name>
    <dbReference type="NCBI Taxonomy" id="2021234"/>
    <lineage>
        <taxon>Bacteria</taxon>
        <taxon>Pseudomonadati</taxon>
        <taxon>Pseudomonadota</taxon>
        <taxon>Gammaproteobacteria</taxon>
        <taxon>Lysobacterales</taxon>
        <taxon>Rhodanobacteraceae</taxon>
        <taxon>Ahniella</taxon>
    </lineage>
</organism>
<gene>
    <name evidence="9" type="ORF">C7S18_04660</name>
</gene>
<reference evidence="9 10" key="1">
    <citation type="submission" date="2018-03" db="EMBL/GenBank/DDBJ databases">
        <title>Ahniella affigens gen. nov., sp. nov., a gammaproteobacterium isolated from sandy soil near a stream.</title>
        <authorList>
            <person name="Ko Y."/>
            <person name="Kim J.-H."/>
        </authorList>
    </citation>
    <scope>NUCLEOTIDE SEQUENCE [LARGE SCALE GENOMIC DNA]</scope>
    <source>
        <strain evidence="9 10">D13</strain>
    </source>
</reference>
<reference evidence="9 10" key="2">
    <citation type="submission" date="2018-03" db="EMBL/GenBank/DDBJ databases">
        <authorList>
            <person name="Keele B.F."/>
        </authorList>
    </citation>
    <scope>NUCLEOTIDE SEQUENCE [LARGE SCALE GENOMIC DNA]</scope>
    <source>
        <strain evidence="9 10">D13</strain>
    </source>
</reference>
<evidence type="ECO:0000256" key="1">
    <source>
        <dbReference type="ARBA" id="ARBA00001942"/>
    </source>
</evidence>
<dbReference type="PROSITE" id="PS00932">
    <property type="entry name" value="MOLYBDOPTERIN_PROK_3"/>
    <property type="match status" value="1"/>
</dbReference>